<sequence>MLLDTLRFRLRRLWRECALAWIPLSPVGKLRRSLALLPLLAISLAVSLLVTGCSLPEVSAESRLFAPVALEFVDSYTLPKNAAPDVGGLSGLAYDRQKGLFYAVSDDRSNYAPARFYTLKPQMGKDSAGQSRIQKIDVIATTTLKSQNGAAYERGKIDAEGIVLSPRGTVLIASEGNADNGLPPSVSEYDLTTGKWLKSLPLPATYVPQEKDDQDLGIQNNKGFESLAINTDATADLFRIFVAVENPLEQDQTILPPETADEQTELPKDRLRMMHYALISGRTDLVGEYVYELDPGPIGTIENGLSDILSIDNAGRFFALERSLGLTGFNAKIYQFTFAGARDVQTLESLQGLPEDWSPVQKRLMLDLSTLGVTIDNVEGMTLGPKLADGSRSLWIVSDDNFDEDQVTQFLLFRLRPQK</sequence>
<evidence type="ECO:0000313" key="3">
    <source>
        <dbReference type="Proteomes" id="UP000625316"/>
    </source>
</evidence>
<dbReference type="InterPro" id="IPR027372">
    <property type="entry name" value="Phytase-like_dom"/>
</dbReference>
<protein>
    <submittedName>
        <fullName evidence="2">Esterase-like activity of phytase family protein</fullName>
    </submittedName>
</protein>
<dbReference type="AlphaFoldDB" id="A0A928VSV0"/>
<proteinExistence type="predicted"/>
<comment type="caution">
    <text evidence="2">The sequence shown here is derived from an EMBL/GenBank/DDBJ whole genome shotgun (WGS) entry which is preliminary data.</text>
</comment>
<dbReference type="SUPFAM" id="SSF75011">
    <property type="entry name" value="3-carboxy-cis,cis-mucoante lactonizing enzyme"/>
    <property type="match status" value="1"/>
</dbReference>
<dbReference type="Pfam" id="PF13449">
    <property type="entry name" value="Phytase-like"/>
    <property type="match status" value="1"/>
</dbReference>
<dbReference type="PANTHER" id="PTHR37957">
    <property type="entry name" value="BLR7070 PROTEIN"/>
    <property type="match status" value="1"/>
</dbReference>
<reference evidence="2" key="1">
    <citation type="submission" date="2020-10" db="EMBL/GenBank/DDBJ databases">
        <authorList>
            <person name="Castelo-Branco R."/>
            <person name="Eusebio N."/>
            <person name="Adriana R."/>
            <person name="Vieira A."/>
            <person name="Brugerolle De Fraissinette N."/>
            <person name="Rezende De Castro R."/>
            <person name="Schneider M.P."/>
            <person name="Vasconcelos V."/>
            <person name="Leao P.N."/>
        </authorList>
    </citation>
    <scope>NUCLEOTIDE SEQUENCE</scope>
    <source>
        <strain evidence="2">LEGE 11480</strain>
    </source>
</reference>
<dbReference type="EMBL" id="JADEXQ010000064">
    <property type="protein sequence ID" value="MBE9031464.1"/>
    <property type="molecule type" value="Genomic_DNA"/>
</dbReference>
<feature type="domain" description="Phytase-like" evidence="1">
    <location>
        <begin position="85"/>
        <end position="402"/>
    </location>
</feature>
<accession>A0A928VSV0</accession>
<evidence type="ECO:0000259" key="1">
    <source>
        <dbReference type="Pfam" id="PF13449"/>
    </source>
</evidence>
<gene>
    <name evidence="2" type="ORF">IQ266_17150</name>
</gene>
<evidence type="ECO:0000313" key="2">
    <source>
        <dbReference type="EMBL" id="MBE9031464.1"/>
    </source>
</evidence>
<organism evidence="2 3">
    <name type="scientific">Romeriopsis navalis LEGE 11480</name>
    <dbReference type="NCBI Taxonomy" id="2777977"/>
    <lineage>
        <taxon>Bacteria</taxon>
        <taxon>Bacillati</taxon>
        <taxon>Cyanobacteriota</taxon>
        <taxon>Cyanophyceae</taxon>
        <taxon>Leptolyngbyales</taxon>
        <taxon>Leptolyngbyaceae</taxon>
        <taxon>Romeriopsis</taxon>
        <taxon>Romeriopsis navalis</taxon>
    </lineage>
</organism>
<keyword evidence="3" id="KW-1185">Reference proteome</keyword>
<name>A0A928VSV0_9CYAN</name>
<dbReference type="PANTHER" id="PTHR37957:SF1">
    <property type="entry name" value="PHYTASE-LIKE DOMAIN-CONTAINING PROTEIN"/>
    <property type="match status" value="1"/>
</dbReference>
<dbReference type="Proteomes" id="UP000625316">
    <property type="component" value="Unassembled WGS sequence"/>
</dbReference>